<proteinExistence type="predicted"/>
<dbReference type="SUPFAM" id="SSF49870">
    <property type="entry name" value="Osmotin, thaumatin-like protein"/>
    <property type="match status" value="1"/>
</dbReference>
<dbReference type="Proteomes" id="UP001154078">
    <property type="component" value="Chromosome 1"/>
</dbReference>
<feature type="signal peptide" evidence="1">
    <location>
        <begin position="1"/>
        <end position="19"/>
    </location>
</feature>
<evidence type="ECO:0000313" key="2">
    <source>
        <dbReference type="EMBL" id="CAH0547202.1"/>
    </source>
</evidence>
<keyword evidence="3" id="KW-1185">Reference proteome</keyword>
<name>A0A9P0FA56_BRAAE</name>
<gene>
    <name evidence="2" type="ORF">MELIAE_LOCUS1239</name>
</gene>
<accession>A0A9P0FA56</accession>
<keyword evidence="1" id="KW-0732">Signal</keyword>
<dbReference type="InterPro" id="IPR037176">
    <property type="entry name" value="Osmotin/thaumatin-like_sf"/>
</dbReference>
<evidence type="ECO:0000313" key="3">
    <source>
        <dbReference type="Proteomes" id="UP001154078"/>
    </source>
</evidence>
<feature type="chain" id="PRO_5040238684" evidence="1">
    <location>
        <begin position="20"/>
        <end position="191"/>
    </location>
</feature>
<dbReference type="AlphaFoldDB" id="A0A9P0FA56"/>
<sequence length="191" mass="21399">MAFLKEIVLVYFAINLCSGRLVKIDNLLKEDLTISATGLQDFVLPALMTKNITLENGLNTIYGTYKSCNVSECREYVTKVNLTIGHLASNMDLQCVDVKKGFNLPMKVEATPDLCLLSLCGSKMLVSMCDEEDLVIINNVVMGCKNNNNSIVNFNVECGKLAVTSDYKSDNIQKCVNIEYYTVTFAYQDWW</sequence>
<dbReference type="EMBL" id="OV121132">
    <property type="protein sequence ID" value="CAH0547202.1"/>
    <property type="molecule type" value="Genomic_DNA"/>
</dbReference>
<organism evidence="2 3">
    <name type="scientific">Brassicogethes aeneus</name>
    <name type="common">Rape pollen beetle</name>
    <name type="synonym">Meligethes aeneus</name>
    <dbReference type="NCBI Taxonomy" id="1431903"/>
    <lineage>
        <taxon>Eukaryota</taxon>
        <taxon>Metazoa</taxon>
        <taxon>Ecdysozoa</taxon>
        <taxon>Arthropoda</taxon>
        <taxon>Hexapoda</taxon>
        <taxon>Insecta</taxon>
        <taxon>Pterygota</taxon>
        <taxon>Neoptera</taxon>
        <taxon>Endopterygota</taxon>
        <taxon>Coleoptera</taxon>
        <taxon>Polyphaga</taxon>
        <taxon>Cucujiformia</taxon>
        <taxon>Nitidulidae</taxon>
        <taxon>Meligethinae</taxon>
        <taxon>Brassicogethes</taxon>
    </lineage>
</organism>
<protein>
    <submittedName>
        <fullName evidence="2">Uncharacterized protein</fullName>
    </submittedName>
</protein>
<evidence type="ECO:0000256" key="1">
    <source>
        <dbReference type="SAM" id="SignalP"/>
    </source>
</evidence>
<reference evidence="2" key="1">
    <citation type="submission" date="2021-12" db="EMBL/GenBank/DDBJ databases">
        <authorList>
            <person name="King R."/>
        </authorList>
    </citation>
    <scope>NUCLEOTIDE SEQUENCE</scope>
</reference>